<dbReference type="Proteomes" id="UP000225448">
    <property type="component" value="Segment"/>
</dbReference>
<gene>
    <name evidence="1" type="ORF">PHABIO_186</name>
</gene>
<evidence type="ECO:0000313" key="1">
    <source>
        <dbReference type="EMBL" id="ARV76817.1"/>
    </source>
</evidence>
<sequence length="178" mass="19940">MIKLLVIPSPVFEQYQADGVSFNSLLDTNYIASVSSVADLASIDSAINEFQFTFCQGTGIELADSPRVGIALASQSDDLNRFKMQDLHNVLEARIETLALRKVNEQPSVGVYVLYPVDENLWVAVQKSLPNQNSDPTRLSLVNNHNFFDSMINELNRTCDLQQIASTNLFTYYLNSRN</sequence>
<evidence type="ECO:0000313" key="2">
    <source>
        <dbReference type="Proteomes" id="UP000225448"/>
    </source>
</evidence>
<protein>
    <submittedName>
        <fullName evidence="1">Virion structural protein</fullName>
    </submittedName>
</protein>
<proteinExistence type="predicted"/>
<reference evidence="1 2" key="1">
    <citation type="submission" date="2017-05" db="EMBL/GenBank/DDBJ databases">
        <authorList>
            <person name="Song R."/>
            <person name="Chenine A.L."/>
            <person name="Ruprecht R.M."/>
        </authorList>
    </citation>
    <scope>NUCLEOTIDE SEQUENCE [LARGE SCALE GENOMIC DNA]</scope>
</reference>
<name>A0A1Y0T1V6_9CAUD</name>
<organism evidence="1 2">
    <name type="scientific">Pseudomonas phage Phabio</name>
    <dbReference type="NCBI Taxonomy" id="2006668"/>
    <lineage>
        <taxon>Viruses</taxon>
        <taxon>Duplodnaviria</taxon>
        <taxon>Heunggongvirae</taxon>
        <taxon>Uroviricota</taxon>
        <taxon>Caudoviricetes</taxon>
        <taxon>Chimalliviridae</taxon>
        <taxon>Phabiovirus</taxon>
        <taxon>Phabiovirus phabio</taxon>
    </lineage>
</organism>
<dbReference type="EMBL" id="MF042360">
    <property type="protein sequence ID" value="ARV76817.1"/>
    <property type="molecule type" value="Genomic_DNA"/>
</dbReference>
<keyword evidence="2" id="KW-1185">Reference proteome</keyword>
<dbReference type="InterPro" id="IPR058013">
    <property type="entry name" value="Gp119"/>
</dbReference>
<accession>A0A1Y0T1V6</accession>
<dbReference type="Pfam" id="PF25619">
    <property type="entry name" value="PhiKZ_gp119"/>
    <property type="match status" value="1"/>
</dbReference>